<protein>
    <recommendedName>
        <fullName evidence="4">Proteinase inhibitor I42 chagasin domain-containing protein</fullName>
    </recommendedName>
</protein>
<keyword evidence="2" id="KW-0732">Signal</keyword>
<feature type="compositionally biased region" description="Low complexity" evidence="1">
    <location>
        <begin position="35"/>
        <end position="50"/>
    </location>
</feature>
<organism evidence="3">
    <name type="scientific">Streptomyces sp. NBC_01393</name>
    <dbReference type="NCBI Taxonomy" id="2903851"/>
    <lineage>
        <taxon>Bacteria</taxon>
        <taxon>Bacillati</taxon>
        <taxon>Actinomycetota</taxon>
        <taxon>Actinomycetes</taxon>
        <taxon>Kitasatosporales</taxon>
        <taxon>Streptomycetaceae</taxon>
        <taxon>Streptomyces</taxon>
    </lineage>
</organism>
<sequence length="156" mass="15759">MRRSTHTRIIALTALTLLLAGCGTQSGGDAGGSGTVSPSPTTSPSRSPRGCATAKAELGAADTGDTYCLAPGETVRVSLDGTTRRPWAPVKADGSGLEATNSGIVLQPGDASAAYKAVSPGTVRLTSSRPMCPSDPARVSCDGLQEWAVTVVVTKE</sequence>
<evidence type="ECO:0000256" key="1">
    <source>
        <dbReference type="SAM" id="MobiDB-lite"/>
    </source>
</evidence>
<dbReference type="AlphaFoldDB" id="A0AAU3I1H6"/>
<evidence type="ECO:0000313" key="3">
    <source>
        <dbReference type="EMBL" id="WTZ11655.1"/>
    </source>
</evidence>
<evidence type="ECO:0008006" key="4">
    <source>
        <dbReference type="Google" id="ProtNLM"/>
    </source>
</evidence>
<accession>A0AAU3I1H6</accession>
<evidence type="ECO:0000256" key="2">
    <source>
        <dbReference type="SAM" id="SignalP"/>
    </source>
</evidence>
<feature type="signal peptide" evidence="2">
    <location>
        <begin position="1"/>
        <end position="27"/>
    </location>
</feature>
<feature type="region of interest" description="Disordered" evidence="1">
    <location>
        <begin position="27"/>
        <end position="53"/>
    </location>
</feature>
<name>A0AAU3I1H6_9ACTN</name>
<dbReference type="PROSITE" id="PS51257">
    <property type="entry name" value="PROKAR_LIPOPROTEIN"/>
    <property type="match status" value="1"/>
</dbReference>
<reference evidence="3" key="1">
    <citation type="submission" date="2022-10" db="EMBL/GenBank/DDBJ databases">
        <title>The complete genomes of actinobacterial strains from the NBC collection.</title>
        <authorList>
            <person name="Joergensen T.S."/>
            <person name="Alvarez Arevalo M."/>
            <person name="Sterndorff E.B."/>
            <person name="Faurdal D."/>
            <person name="Vuksanovic O."/>
            <person name="Mourched A.-S."/>
            <person name="Charusanti P."/>
            <person name="Shaw S."/>
            <person name="Blin K."/>
            <person name="Weber T."/>
        </authorList>
    </citation>
    <scope>NUCLEOTIDE SEQUENCE</scope>
    <source>
        <strain evidence="3">NBC_01393</strain>
    </source>
</reference>
<gene>
    <name evidence="3" type="ORF">OG699_28975</name>
</gene>
<dbReference type="EMBL" id="CP109546">
    <property type="protein sequence ID" value="WTZ11655.1"/>
    <property type="molecule type" value="Genomic_DNA"/>
</dbReference>
<feature type="chain" id="PRO_5043670802" description="Proteinase inhibitor I42 chagasin domain-containing protein" evidence="2">
    <location>
        <begin position="28"/>
        <end position="156"/>
    </location>
</feature>
<proteinExistence type="predicted"/>